<dbReference type="Proteomes" id="UP000821837">
    <property type="component" value="Unassembled WGS sequence"/>
</dbReference>
<reference evidence="2" key="2">
    <citation type="submission" date="2021-09" db="EMBL/GenBank/DDBJ databases">
        <authorList>
            <person name="Jia N."/>
            <person name="Wang J."/>
            <person name="Shi W."/>
            <person name="Du L."/>
            <person name="Sun Y."/>
            <person name="Zhan W."/>
            <person name="Jiang J."/>
            <person name="Wang Q."/>
            <person name="Zhang B."/>
            <person name="Ji P."/>
            <person name="Sakyi L.B."/>
            <person name="Cui X."/>
            <person name="Yuan T."/>
            <person name="Jiang B."/>
            <person name="Yang W."/>
            <person name="Lam T.T.-Y."/>
            <person name="Chang Q."/>
            <person name="Ding S."/>
            <person name="Wang X."/>
            <person name="Zhu J."/>
            <person name="Ruan X."/>
            <person name="Zhao L."/>
            <person name="Wei J."/>
            <person name="Que T."/>
            <person name="Du C."/>
            <person name="Cheng J."/>
            <person name="Dai P."/>
            <person name="Han X."/>
            <person name="Huang E."/>
            <person name="Gao Y."/>
            <person name="Liu J."/>
            <person name="Shao H."/>
            <person name="Ye R."/>
            <person name="Li L."/>
            <person name="Wei W."/>
            <person name="Wang X."/>
            <person name="Wang C."/>
            <person name="Huo Q."/>
            <person name="Li W."/>
            <person name="Guo W."/>
            <person name="Chen H."/>
            <person name="Chen S."/>
            <person name="Zhou L."/>
            <person name="Zhou L."/>
            <person name="Ni X."/>
            <person name="Tian J."/>
            <person name="Zhou Y."/>
            <person name="Sheng Y."/>
            <person name="Liu T."/>
            <person name="Pan Y."/>
            <person name="Xia L."/>
            <person name="Li J."/>
            <person name="Zhao F."/>
            <person name="Cao W."/>
        </authorList>
    </citation>
    <scope>NUCLEOTIDE SEQUENCE</scope>
    <source>
        <strain evidence="2">Rsan-2018</strain>
        <tissue evidence="2">Larvae</tissue>
    </source>
</reference>
<feature type="signal peptide" evidence="1">
    <location>
        <begin position="1"/>
        <end position="24"/>
    </location>
</feature>
<feature type="chain" id="PRO_5039459298" description="Secreted protein" evidence="1">
    <location>
        <begin position="25"/>
        <end position="107"/>
    </location>
</feature>
<organism evidence="2 3">
    <name type="scientific">Rhipicephalus sanguineus</name>
    <name type="common">Brown dog tick</name>
    <name type="synonym">Ixodes sanguineus</name>
    <dbReference type="NCBI Taxonomy" id="34632"/>
    <lineage>
        <taxon>Eukaryota</taxon>
        <taxon>Metazoa</taxon>
        <taxon>Ecdysozoa</taxon>
        <taxon>Arthropoda</taxon>
        <taxon>Chelicerata</taxon>
        <taxon>Arachnida</taxon>
        <taxon>Acari</taxon>
        <taxon>Parasitiformes</taxon>
        <taxon>Ixodida</taxon>
        <taxon>Ixodoidea</taxon>
        <taxon>Ixodidae</taxon>
        <taxon>Rhipicephalinae</taxon>
        <taxon>Rhipicephalus</taxon>
        <taxon>Rhipicephalus</taxon>
    </lineage>
</organism>
<evidence type="ECO:0000256" key="1">
    <source>
        <dbReference type="SAM" id="SignalP"/>
    </source>
</evidence>
<proteinExistence type="predicted"/>
<accession>A0A9D4PAM3</accession>
<evidence type="ECO:0000313" key="2">
    <source>
        <dbReference type="EMBL" id="KAH7932607.1"/>
    </source>
</evidence>
<comment type="caution">
    <text evidence="2">The sequence shown here is derived from an EMBL/GenBank/DDBJ whole genome shotgun (WGS) entry which is preliminary data.</text>
</comment>
<dbReference type="EMBL" id="JABSTV010001314">
    <property type="protein sequence ID" value="KAH7932607.1"/>
    <property type="molecule type" value="Genomic_DNA"/>
</dbReference>
<evidence type="ECO:0008006" key="4">
    <source>
        <dbReference type="Google" id="ProtNLM"/>
    </source>
</evidence>
<protein>
    <recommendedName>
        <fullName evidence="4">Secreted protein</fullName>
    </recommendedName>
</protein>
<keyword evidence="3" id="KW-1185">Reference proteome</keyword>
<name>A0A9D4PAM3_RHISA</name>
<sequence>MSPDVPLFMQFLCASLRFITGGAAEALQAGCNELRYDAGLPKPFRVGGDPFQFAEGICTRQLRHMDHHFGQPPGSTMTSPRMLTRVPLHALNAGPSPTCLVDAAASP</sequence>
<dbReference type="AlphaFoldDB" id="A0A9D4PAM3"/>
<dbReference type="VEuPathDB" id="VectorBase:RSAN_027487"/>
<reference evidence="2" key="1">
    <citation type="journal article" date="2020" name="Cell">
        <title>Large-Scale Comparative Analyses of Tick Genomes Elucidate Their Genetic Diversity and Vector Capacities.</title>
        <authorList>
            <consortium name="Tick Genome and Microbiome Consortium (TIGMIC)"/>
            <person name="Jia N."/>
            <person name="Wang J."/>
            <person name="Shi W."/>
            <person name="Du L."/>
            <person name="Sun Y."/>
            <person name="Zhan W."/>
            <person name="Jiang J.F."/>
            <person name="Wang Q."/>
            <person name="Zhang B."/>
            <person name="Ji P."/>
            <person name="Bell-Sakyi L."/>
            <person name="Cui X.M."/>
            <person name="Yuan T.T."/>
            <person name="Jiang B.G."/>
            <person name="Yang W.F."/>
            <person name="Lam T.T."/>
            <person name="Chang Q.C."/>
            <person name="Ding S.J."/>
            <person name="Wang X.J."/>
            <person name="Zhu J.G."/>
            <person name="Ruan X.D."/>
            <person name="Zhao L."/>
            <person name="Wei J.T."/>
            <person name="Ye R.Z."/>
            <person name="Que T.C."/>
            <person name="Du C.H."/>
            <person name="Zhou Y.H."/>
            <person name="Cheng J.X."/>
            <person name="Dai P.F."/>
            <person name="Guo W.B."/>
            <person name="Han X.H."/>
            <person name="Huang E.J."/>
            <person name="Li L.F."/>
            <person name="Wei W."/>
            <person name="Gao Y.C."/>
            <person name="Liu J.Z."/>
            <person name="Shao H.Z."/>
            <person name="Wang X."/>
            <person name="Wang C.C."/>
            <person name="Yang T.C."/>
            <person name="Huo Q.B."/>
            <person name="Li W."/>
            <person name="Chen H.Y."/>
            <person name="Chen S.E."/>
            <person name="Zhou L.G."/>
            <person name="Ni X.B."/>
            <person name="Tian J.H."/>
            <person name="Sheng Y."/>
            <person name="Liu T."/>
            <person name="Pan Y.S."/>
            <person name="Xia L.Y."/>
            <person name="Li J."/>
            <person name="Zhao F."/>
            <person name="Cao W.C."/>
        </authorList>
    </citation>
    <scope>NUCLEOTIDE SEQUENCE</scope>
    <source>
        <strain evidence="2">Rsan-2018</strain>
    </source>
</reference>
<evidence type="ECO:0000313" key="3">
    <source>
        <dbReference type="Proteomes" id="UP000821837"/>
    </source>
</evidence>
<gene>
    <name evidence="2" type="ORF">HPB52_024259</name>
</gene>
<keyword evidence="1" id="KW-0732">Signal</keyword>